<evidence type="ECO:0000313" key="7">
    <source>
        <dbReference type="EMBL" id="KAK7529627.1"/>
    </source>
</evidence>
<accession>A0ABR1L322</accession>
<evidence type="ECO:0000313" key="8">
    <source>
        <dbReference type="Proteomes" id="UP001360953"/>
    </source>
</evidence>
<dbReference type="InterPro" id="IPR002523">
    <property type="entry name" value="MgTranspt_CorA/ZnTranspt_ZntB"/>
</dbReference>
<keyword evidence="2 6" id="KW-0812">Transmembrane</keyword>
<gene>
    <name evidence="7" type="ORF">J3D65DRAFT_173695</name>
</gene>
<evidence type="ECO:0000256" key="1">
    <source>
        <dbReference type="ARBA" id="ARBA00004141"/>
    </source>
</evidence>
<sequence length="485" mass="55728">MRTTGMDPVEDLEKGPEPENGDNIEPMPDENRTDSDQTDHSQPVESTTRDDDSENLDGTDTSSHDTAAVCILELVEDQDGNSRCRRTTFSTLEDFSQRSKTQQAGNDDSLQIVIVKTDSHCAVNRHLKNYLFQRELLHATDKEILQQLIKEPLYTLSQGGSVRPSWMRESSMKKAQFYRMDSEDIWGIAVEYNKSQQLHFLRLPHTILVILFDNDMIEARGEREREKRQHAQITMRHFVADMAKLDGQSVSGPELFGCFESRFFWIILEREREFFGRLDSFLSRTDVDMGDKRLLILSMMVWQSILGVFRSKLYSRLDFKRHIARYMTVTGQLIRSQGQDMKEAYVEYAQWVEDGLRHLESTTNALTSVTSTLVGTASIIESNKAVKQAEEVTKLTQLAFFFIPLTFVAGIFGMNIHGLSNVSIWVWVVASVALLLTSYLVLYARAFFTVKMQRHQQVHQQVIGTVVQGDVFRLFPDHLDGHMYR</sequence>
<evidence type="ECO:0000256" key="5">
    <source>
        <dbReference type="SAM" id="MobiDB-lite"/>
    </source>
</evidence>
<feature type="compositionally biased region" description="Basic and acidic residues" evidence="5">
    <location>
        <begin position="29"/>
        <end position="39"/>
    </location>
</feature>
<feature type="transmembrane region" description="Helical" evidence="6">
    <location>
        <begin position="424"/>
        <end position="444"/>
    </location>
</feature>
<dbReference type="Proteomes" id="UP001360953">
    <property type="component" value="Unassembled WGS sequence"/>
</dbReference>
<feature type="region of interest" description="Disordered" evidence="5">
    <location>
        <begin position="1"/>
        <end position="64"/>
    </location>
</feature>
<keyword evidence="4 6" id="KW-0472">Membrane</keyword>
<dbReference type="InterPro" id="IPR045863">
    <property type="entry name" value="CorA_TM1_TM2"/>
</dbReference>
<comment type="caution">
    <text evidence="7">The sequence shown here is derived from an EMBL/GenBank/DDBJ whole genome shotgun (WGS) entry which is preliminary data.</text>
</comment>
<proteinExistence type="predicted"/>
<feature type="transmembrane region" description="Helical" evidence="6">
    <location>
        <begin position="398"/>
        <end position="418"/>
    </location>
</feature>
<keyword evidence="8" id="KW-1185">Reference proteome</keyword>
<protein>
    <submittedName>
        <fullName evidence="7">Uncharacterized protein</fullName>
    </submittedName>
</protein>
<evidence type="ECO:0000256" key="2">
    <source>
        <dbReference type="ARBA" id="ARBA00022692"/>
    </source>
</evidence>
<comment type="subcellular location">
    <subcellularLocation>
        <location evidence="1">Membrane</location>
        <topology evidence="1">Multi-pass membrane protein</topology>
    </subcellularLocation>
</comment>
<dbReference type="GeneID" id="92027180"/>
<keyword evidence="3 6" id="KW-1133">Transmembrane helix</keyword>
<dbReference type="RefSeq" id="XP_066650077.1">
    <property type="nucleotide sequence ID" value="XM_066794274.1"/>
</dbReference>
<dbReference type="SUPFAM" id="SSF144083">
    <property type="entry name" value="Magnesium transport protein CorA, transmembrane region"/>
    <property type="match status" value="1"/>
</dbReference>
<evidence type="ECO:0000256" key="4">
    <source>
        <dbReference type="ARBA" id="ARBA00023136"/>
    </source>
</evidence>
<dbReference type="Gene3D" id="1.20.58.340">
    <property type="entry name" value="Magnesium transport protein CorA, transmembrane region"/>
    <property type="match status" value="1"/>
</dbReference>
<dbReference type="Pfam" id="PF01544">
    <property type="entry name" value="CorA"/>
    <property type="match status" value="1"/>
</dbReference>
<name>A0ABR1L322_9PEZI</name>
<reference evidence="7 8" key="1">
    <citation type="submission" date="2024-04" db="EMBL/GenBank/DDBJ databases">
        <title>Phyllosticta paracitricarpa is synonymous to the EU quarantine fungus P. citricarpa based on phylogenomic analyses.</title>
        <authorList>
            <consortium name="Lawrence Berkeley National Laboratory"/>
            <person name="Van ingen-buijs V.A."/>
            <person name="Van westerhoven A.C."/>
            <person name="Haridas S."/>
            <person name="Skiadas P."/>
            <person name="Martin F."/>
            <person name="Groenewald J.Z."/>
            <person name="Crous P.W."/>
            <person name="Seidl M.F."/>
        </authorList>
    </citation>
    <scope>NUCLEOTIDE SEQUENCE [LARGE SCALE GENOMIC DNA]</scope>
    <source>
        <strain evidence="7 8">CPC 17464</strain>
    </source>
</reference>
<evidence type="ECO:0000256" key="6">
    <source>
        <dbReference type="SAM" id="Phobius"/>
    </source>
</evidence>
<evidence type="ECO:0000256" key="3">
    <source>
        <dbReference type="ARBA" id="ARBA00022989"/>
    </source>
</evidence>
<dbReference type="EMBL" id="JBBPEH010000016">
    <property type="protein sequence ID" value="KAK7529627.1"/>
    <property type="molecule type" value="Genomic_DNA"/>
</dbReference>
<organism evidence="7 8">
    <name type="scientific">Phyllosticta citribraziliensis</name>
    <dbReference type="NCBI Taxonomy" id="989973"/>
    <lineage>
        <taxon>Eukaryota</taxon>
        <taxon>Fungi</taxon>
        <taxon>Dikarya</taxon>
        <taxon>Ascomycota</taxon>
        <taxon>Pezizomycotina</taxon>
        <taxon>Dothideomycetes</taxon>
        <taxon>Dothideomycetes incertae sedis</taxon>
        <taxon>Botryosphaeriales</taxon>
        <taxon>Phyllostictaceae</taxon>
        <taxon>Phyllosticta</taxon>
    </lineage>
</organism>